<dbReference type="Proteomes" id="UP000033607">
    <property type="component" value="Unassembled WGS sequence"/>
</dbReference>
<gene>
    <name evidence="1" type="ORF">WN50_37590</name>
</gene>
<dbReference type="PATRIC" id="fig|1637645.4.peg.5044"/>
<evidence type="ECO:0000313" key="1">
    <source>
        <dbReference type="EMBL" id="KMW70144.1"/>
    </source>
</evidence>
<evidence type="ECO:0000313" key="2">
    <source>
        <dbReference type="Proteomes" id="UP000033607"/>
    </source>
</evidence>
<evidence type="ECO:0008006" key="3">
    <source>
        <dbReference type="Google" id="ProtNLM"/>
    </source>
</evidence>
<dbReference type="EMBL" id="LATL02000253">
    <property type="protein sequence ID" value="KMW70144.1"/>
    <property type="molecule type" value="Genomic_DNA"/>
</dbReference>
<protein>
    <recommendedName>
        <fullName evidence="3">Glycosyltransferase family 1 protein</fullName>
    </recommendedName>
</protein>
<proteinExistence type="predicted"/>
<accession>A0A0J9HLS6</accession>
<name>A0A0J9HLS6_9CYAN</name>
<dbReference type="AlphaFoldDB" id="A0A0J9HLS6"/>
<dbReference type="OrthoDB" id="503364at2"/>
<dbReference type="RefSeq" id="WP_046276978.1">
    <property type="nucleotide sequence ID" value="NZ_LATL02000253.1"/>
</dbReference>
<comment type="caution">
    <text evidence="1">The sequence shown here is derived from an EMBL/GenBank/DDBJ whole genome shotgun (WGS) entry which is preliminary data.</text>
</comment>
<sequence length="376" mass="44109">MHPDYPEKIFFYCLPQGPPEKAAYQHPIVCLAEGLQQLGIPFYGNVNYWKTSLQEDRFLLCHHPEITANECQVAIISGRWFDYGYPIPENLFHPKRKYITVYFDDSDGLRTPSFHDEFRKFDYIFKCHYHQQLKYPKNFYPWAFGLSNRIIKMTHEQPDFSQRNKTLLYNFRVKHSLRDTVKSLLIENGLHQILPLDETIDQSDTSSLSAEDHLQWTQSGRRHYPSYYQRLKSSVACAAFGGTFVPAFPKNPNHLFSRTLTHLLGEEMICKVDSRLRIIVQWDSWRLWESLAAGCVTFHVDFEQNNFLLPVMPINWKHYIGIDLKNVKETVQRLIEDAQILAEISTNGRSWAIEHYSPVPTAIRFLKAIGKDYLIK</sequence>
<reference evidence="1 2" key="1">
    <citation type="submission" date="2015-06" db="EMBL/GenBank/DDBJ databases">
        <title>Draft genome assembly of filamentous brackish cyanobacterium Limnoraphis robusta strain CS-951.</title>
        <authorList>
            <person name="Willis A."/>
            <person name="Parks M."/>
            <person name="Burford M.A."/>
        </authorList>
    </citation>
    <scope>NUCLEOTIDE SEQUENCE [LARGE SCALE GENOMIC DNA]</scope>
    <source>
        <strain evidence="1 2">CS-951</strain>
    </source>
</reference>
<organism evidence="1 2">
    <name type="scientific">Limnoraphis robusta CS-951</name>
    <dbReference type="NCBI Taxonomy" id="1637645"/>
    <lineage>
        <taxon>Bacteria</taxon>
        <taxon>Bacillati</taxon>
        <taxon>Cyanobacteriota</taxon>
        <taxon>Cyanophyceae</taxon>
        <taxon>Oscillatoriophycideae</taxon>
        <taxon>Oscillatoriales</taxon>
        <taxon>Sirenicapillariaceae</taxon>
        <taxon>Limnoraphis</taxon>
    </lineage>
</organism>